<dbReference type="GO" id="GO:0009083">
    <property type="term" value="P:branched-chain amino acid catabolic process"/>
    <property type="evidence" value="ECO:0007669"/>
    <property type="project" value="UniProtKB-KW"/>
</dbReference>
<dbReference type="SUPFAM" id="SSF51735">
    <property type="entry name" value="NAD(P)-binding Rossmann-fold domains"/>
    <property type="match status" value="1"/>
</dbReference>
<organism evidence="9 10">
    <name type="scientific">Ralstonia chuxiongensis</name>
    <dbReference type="NCBI Taxonomy" id="2957504"/>
    <lineage>
        <taxon>Bacteria</taxon>
        <taxon>Pseudomonadati</taxon>
        <taxon>Pseudomonadota</taxon>
        <taxon>Betaproteobacteria</taxon>
        <taxon>Burkholderiales</taxon>
        <taxon>Burkholderiaceae</taxon>
        <taxon>Ralstonia</taxon>
    </lineage>
</organism>
<comment type="similarity">
    <text evidence="1 6">Belongs to the HIBADH-related family.</text>
</comment>
<evidence type="ECO:0000259" key="7">
    <source>
        <dbReference type="Pfam" id="PF03446"/>
    </source>
</evidence>
<evidence type="ECO:0000256" key="3">
    <source>
        <dbReference type="ARBA" id="ARBA00023002"/>
    </source>
</evidence>
<dbReference type="InterPro" id="IPR006115">
    <property type="entry name" value="6PGDH_NADP-bd"/>
</dbReference>
<dbReference type="NCBIfam" id="TIGR01692">
    <property type="entry name" value="HIBADH"/>
    <property type="match status" value="1"/>
</dbReference>
<evidence type="ECO:0000256" key="2">
    <source>
        <dbReference type="ARBA" id="ARBA00022456"/>
    </source>
</evidence>
<dbReference type="InterPro" id="IPR013328">
    <property type="entry name" value="6PGD_dom2"/>
</dbReference>
<dbReference type="PIRSF" id="PIRSF000103">
    <property type="entry name" value="HIBADH"/>
    <property type="match status" value="1"/>
</dbReference>
<name>A0AA41WTY6_9RALS</name>
<dbReference type="InterPro" id="IPR011548">
    <property type="entry name" value="HIBADH"/>
</dbReference>
<evidence type="ECO:0000256" key="1">
    <source>
        <dbReference type="ARBA" id="ARBA00009080"/>
    </source>
</evidence>
<dbReference type="GO" id="GO:0051287">
    <property type="term" value="F:NAD binding"/>
    <property type="evidence" value="ECO:0007669"/>
    <property type="project" value="InterPro"/>
</dbReference>
<dbReference type="AlphaFoldDB" id="A0AA41WTY6"/>
<comment type="caution">
    <text evidence="9">The sequence shown here is derived from an EMBL/GenBank/DDBJ whole genome shotgun (WGS) entry which is preliminary data.</text>
</comment>
<dbReference type="Pfam" id="PF03446">
    <property type="entry name" value="NAD_binding_2"/>
    <property type="match status" value="1"/>
</dbReference>
<reference evidence="10" key="1">
    <citation type="journal article" date="2023" name="Front. Microbiol.">
        <title>Ralstonia chuxiongensis sp. nov., Ralstonia mojiangensis sp. nov., and Ralstonia soli sp. nov., isolated from tobacco fields, are three novel species in the family Burkholderiaceae.</title>
        <authorList>
            <person name="Lu C.H."/>
            <person name="Zhang Y.Y."/>
            <person name="Jiang N."/>
            <person name="Chen W."/>
            <person name="Shao X."/>
            <person name="Zhao Z.M."/>
            <person name="Lu W.L."/>
            <person name="Hu X."/>
            <person name="Xi Y.X."/>
            <person name="Zou S.Y."/>
            <person name="Wei Q.J."/>
            <person name="Lin Z.L."/>
            <person name="Gong L."/>
            <person name="Gai X.T."/>
            <person name="Zhang L.Q."/>
            <person name="Li J.Y."/>
            <person name="Jin Y."/>
            <person name="Xia Z.Y."/>
        </authorList>
    </citation>
    <scope>NUCLEOTIDE SEQUENCE [LARGE SCALE GENOMIC DNA]</scope>
    <source>
        <strain evidence="10">21YRMH01-3</strain>
    </source>
</reference>
<accession>A0AA41WTY6</accession>
<evidence type="ECO:0000256" key="6">
    <source>
        <dbReference type="RuleBase" id="RU910714"/>
    </source>
</evidence>
<feature type="domain" description="3-hydroxyisobutyrate dehydrogenase-like NAD-binding" evidence="8">
    <location>
        <begin position="164"/>
        <end position="290"/>
    </location>
</feature>
<evidence type="ECO:0000259" key="8">
    <source>
        <dbReference type="Pfam" id="PF14833"/>
    </source>
</evidence>
<gene>
    <name evidence="9" type="primary">mmsB</name>
    <name evidence="9" type="ORF">NKG59_21320</name>
</gene>
<dbReference type="GO" id="GO:0008442">
    <property type="term" value="F:3-hydroxyisobutyrate dehydrogenase activity"/>
    <property type="evidence" value="ECO:0007669"/>
    <property type="project" value="UniProtKB-EC"/>
</dbReference>
<dbReference type="Pfam" id="PF14833">
    <property type="entry name" value="NAD_binding_11"/>
    <property type="match status" value="1"/>
</dbReference>
<dbReference type="RefSeq" id="WP_253541063.1">
    <property type="nucleotide sequence ID" value="NZ_JAMYWC010000007.1"/>
</dbReference>
<evidence type="ECO:0000256" key="5">
    <source>
        <dbReference type="PIRSR" id="PIRSR000103-1"/>
    </source>
</evidence>
<feature type="domain" description="6-phosphogluconate dehydrogenase NADP-binding" evidence="7">
    <location>
        <begin position="2"/>
        <end position="161"/>
    </location>
</feature>
<comment type="catalytic activity">
    <reaction evidence="6">
        <text>3-hydroxy-2-methylpropanoate + NAD(+) = 2-methyl-3-oxopropanoate + NADH + H(+)</text>
        <dbReference type="Rhea" id="RHEA:17681"/>
        <dbReference type="ChEBI" id="CHEBI:11805"/>
        <dbReference type="ChEBI" id="CHEBI:15378"/>
        <dbReference type="ChEBI" id="CHEBI:57540"/>
        <dbReference type="ChEBI" id="CHEBI:57700"/>
        <dbReference type="ChEBI" id="CHEBI:57945"/>
        <dbReference type="EC" id="1.1.1.31"/>
    </reaction>
</comment>
<dbReference type="PROSITE" id="PS00895">
    <property type="entry name" value="3_HYDROXYISOBUT_DH"/>
    <property type="match status" value="1"/>
</dbReference>
<keyword evidence="2 6" id="KW-0101">Branched-chain amino acid catabolism</keyword>
<comment type="pathway">
    <text evidence="6">Amino-acid degradation; L-valine degradation.</text>
</comment>
<evidence type="ECO:0000313" key="10">
    <source>
        <dbReference type="Proteomes" id="UP001162793"/>
    </source>
</evidence>
<dbReference type="Proteomes" id="UP001162793">
    <property type="component" value="Unassembled WGS sequence"/>
</dbReference>
<dbReference type="InterPro" id="IPR036291">
    <property type="entry name" value="NAD(P)-bd_dom_sf"/>
</dbReference>
<dbReference type="FunFam" id="1.10.1040.10:FF:000006">
    <property type="entry name" value="3-hydroxyisobutyrate dehydrogenase"/>
    <property type="match status" value="1"/>
</dbReference>
<dbReference type="PANTHER" id="PTHR22981:SF7">
    <property type="entry name" value="3-HYDROXYISOBUTYRATE DEHYDROGENASE, MITOCHONDRIAL"/>
    <property type="match status" value="1"/>
</dbReference>
<dbReference type="Gene3D" id="1.10.1040.10">
    <property type="entry name" value="N-(1-d-carboxylethyl)-l-norvaline Dehydrogenase, domain 2"/>
    <property type="match status" value="1"/>
</dbReference>
<sequence>MEIGFIGLGHMGFPMVANLLANGYAVRVYDTSDAAVAKAVEQGAMAAQSLIDLTQSADAIITMLPTPAVVRSVLCVPGGVIANAKQNALIIDCSTSDPQTAVEVEALGAVAGKIVLDAPVSGGVLGAKAGTLTFMVGGSKDGFLLAKSILSAMGKNIVHCGAAGSGQAAKLCNNLLLGVSTVAVSESMCLGASLGLEPEVLAQIINTSSGRCWVSELYNPYPGVVKDAPASNNFAGGFACDLMIKDLSLALDAAHGTRQPLPMTSVSKQLFQLLSHQGHGDKDISAIVEMFKK</sequence>
<dbReference type="GO" id="GO:0050661">
    <property type="term" value="F:NADP binding"/>
    <property type="evidence" value="ECO:0007669"/>
    <property type="project" value="InterPro"/>
</dbReference>
<evidence type="ECO:0000256" key="4">
    <source>
        <dbReference type="ARBA" id="ARBA00023027"/>
    </source>
</evidence>
<feature type="active site" evidence="5">
    <location>
        <position position="170"/>
    </location>
</feature>
<keyword evidence="3 6" id="KW-0560">Oxidoreductase</keyword>
<keyword evidence="10" id="KW-1185">Reference proteome</keyword>
<dbReference type="Gene3D" id="3.40.50.720">
    <property type="entry name" value="NAD(P)-binding Rossmann-like Domain"/>
    <property type="match status" value="1"/>
</dbReference>
<dbReference type="SUPFAM" id="SSF48179">
    <property type="entry name" value="6-phosphogluconate dehydrogenase C-terminal domain-like"/>
    <property type="match status" value="1"/>
</dbReference>
<dbReference type="InterPro" id="IPR002204">
    <property type="entry name" value="3-OH-isobutyrate_DH-rel_CS"/>
</dbReference>
<protein>
    <recommendedName>
        <fullName evidence="6">3-hydroxyisobutyrate dehydrogenase</fullName>
        <shortName evidence="6">HIBADH</shortName>
        <ecNumber evidence="6">1.1.1.31</ecNumber>
    </recommendedName>
</protein>
<dbReference type="PANTHER" id="PTHR22981">
    <property type="entry name" value="3-HYDROXYISOBUTYRATE DEHYDROGENASE-RELATED"/>
    <property type="match status" value="1"/>
</dbReference>
<dbReference type="EC" id="1.1.1.31" evidence="6"/>
<keyword evidence="4 6" id="KW-0520">NAD</keyword>
<proteinExistence type="inferred from homology"/>
<evidence type="ECO:0000313" key="9">
    <source>
        <dbReference type="EMBL" id="MCP1174911.1"/>
    </source>
</evidence>
<dbReference type="InterPro" id="IPR008927">
    <property type="entry name" value="6-PGluconate_DH-like_C_sf"/>
</dbReference>
<dbReference type="EMBL" id="JAMYWC010000007">
    <property type="protein sequence ID" value="MCP1174911.1"/>
    <property type="molecule type" value="Genomic_DNA"/>
</dbReference>
<dbReference type="InterPro" id="IPR015815">
    <property type="entry name" value="HIBADH-related"/>
</dbReference>
<dbReference type="InterPro" id="IPR029154">
    <property type="entry name" value="HIBADH-like_NADP-bd"/>
</dbReference>